<evidence type="ECO:0000313" key="1">
    <source>
        <dbReference type="EMBL" id="KTT96421.1"/>
    </source>
</evidence>
<dbReference type="PATRIC" id="fig|33051.4.peg.524"/>
<dbReference type="RefSeq" id="WP_058753278.1">
    <property type="nucleotide sequence ID" value="NZ_LDTE01000111.1"/>
</dbReference>
<evidence type="ECO:0000313" key="2">
    <source>
        <dbReference type="Proteomes" id="UP000074072"/>
    </source>
</evidence>
<name>A0A147IMK0_9SPHN</name>
<protein>
    <submittedName>
        <fullName evidence="1">Uncharacterized protein</fullName>
    </submittedName>
</protein>
<organism evidence="1 2">
    <name type="scientific">Sphingomonas sanguinis</name>
    <dbReference type="NCBI Taxonomy" id="33051"/>
    <lineage>
        <taxon>Bacteria</taxon>
        <taxon>Pseudomonadati</taxon>
        <taxon>Pseudomonadota</taxon>
        <taxon>Alphaproteobacteria</taxon>
        <taxon>Sphingomonadales</taxon>
        <taxon>Sphingomonadaceae</taxon>
        <taxon>Sphingomonas</taxon>
    </lineage>
</organism>
<dbReference type="Proteomes" id="UP000074072">
    <property type="component" value="Unassembled WGS sequence"/>
</dbReference>
<accession>A0A147IMK0</accession>
<dbReference type="EMBL" id="LDTE01000111">
    <property type="protein sequence ID" value="KTT96421.1"/>
    <property type="molecule type" value="Genomic_DNA"/>
</dbReference>
<gene>
    <name evidence="1" type="ORF">SB4_15495</name>
</gene>
<dbReference type="AlphaFoldDB" id="A0A147IMK0"/>
<comment type="caution">
    <text evidence="1">The sequence shown here is derived from an EMBL/GenBank/DDBJ whole genome shotgun (WGS) entry which is preliminary data.</text>
</comment>
<proteinExistence type="predicted"/>
<dbReference type="OrthoDB" id="7595884at2"/>
<reference evidence="1 2" key="1">
    <citation type="journal article" date="2016" name="Front. Microbiol.">
        <title>Genomic Resource of Rice Seed Associated Bacteria.</title>
        <authorList>
            <person name="Midha S."/>
            <person name="Bansal K."/>
            <person name="Sharma S."/>
            <person name="Kumar N."/>
            <person name="Patil P.P."/>
            <person name="Chaudhry V."/>
            <person name="Patil P.B."/>
        </authorList>
    </citation>
    <scope>NUCLEOTIDE SEQUENCE [LARGE SCALE GENOMIC DNA]</scope>
    <source>
        <strain evidence="1 2">SB4</strain>
    </source>
</reference>
<sequence length="280" mass="29497">MTLVLVTADDRGDLTVIADTLFGEGGRTGSEVGPKIFLVPVAISDLEDEVRIPLPDMGFAFAGNVISGQFTHAMASTCLQNLAGWVASGKPDLEDVARFYATCAVRIYEERRRHFASDGYGFDGIVFGFSEKRGHPAAFHFAAGVAPDGSCVAPVTEVELKEGIPFAVGSGAEAARIRIAALRSRSIEINPFALMDAIIIDDAVPSVGGEIQAATADASGVELRPVMLFGTNADGDLRAGYSIMGINMHLLGMVAGYVPVGTPVMAQTPADVEFVMGRRD</sequence>